<feature type="non-terminal residue" evidence="3">
    <location>
        <position position="1"/>
    </location>
</feature>
<dbReference type="Pfam" id="PF10283">
    <property type="entry name" value="zf-CCHH"/>
    <property type="match status" value="1"/>
</dbReference>
<dbReference type="Proteomes" id="UP000663881">
    <property type="component" value="Unassembled WGS sequence"/>
</dbReference>
<feature type="compositionally biased region" description="Polar residues" evidence="1">
    <location>
        <begin position="105"/>
        <end position="129"/>
    </location>
</feature>
<reference evidence="3" key="1">
    <citation type="submission" date="2021-02" db="EMBL/GenBank/DDBJ databases">
        <authorList>
            <person name="Nowell W R."/>
        </authorList>
    </citation>
    <scope>NUCLEOTIDE SEQUENCE</scope>
</reference>
<protein>
    <recommendedName>
        <fullName evidence="2">PBZ-type domain-containing protein</fullName>
    </recommendedName>
</protein>
<evidence type="ECO:0000313" key="3">
    <source>
        <dbReference type="EMBL" id="CAF4338834.1"/>
    </source>
</evidence>
<evidence type="ECO:0000259" key="2">
    <source>
        <dbReference type="Pfam" id="PF10283"/>
    </source>
</evidence>
<dbReference type="EMBL" id="CAJOAY010020389">
    <property type="protein sequence ID" value="CAF4338834.1"/>
    <property type="molecule type" value="Genomic_DNA"/>
</dbReference>
<organism evidence="3 4">
    <name type="scientific">Adineta steineri</name>
    <dbReference type="NCBI Taxonomy" id="433720"/>
    <lineage>
        <taxon>Eukaryota</taxon>
        <taxon>Metazoa</taxon>
        <taxon>Spiralia</taxon>
        <taxon>Gnathifera</taxon>
        <taxon>Rotifera</taxon>
        <taxon>Eurotatoria</taxon>
        <taxon>Bdelloidea</taxon>
        <taxon>Adinetida</taxon>
        <taxon>Adinetidae</taxon>
        <taxon>Adineta</taxon>
    </lineage>
</organism>
<dbReference type="InterPro" id="IPR019406">
    <property type="entry name" value="APLF_PBZ"/>
</dbReference>
<name>A0A820K668_9BILA</name>
<feature type="compositionally biased region" description="Polar residues" evidence="1">
    <location>
        <begin position="72"/>
        <end position="83"/>
    </location>
</feature>
<accession>A0A820K668</accession>
<feature type="region of interest" description="Disordered" evidence="1">
    <location>
        <begin position="61"/>
        <end position="129"/>
    </location>
</feature>
<sequence>CSHKDNEPHLTHEVRRVEKCPLDKSCKRLGDPYHRAEYRHTDLPDFLFPCRDQTHCTQRSAEHHRIKYSHGEQVNINSSSNASRNDHATSTEQTPCRYGSRCRDQNNPQHCSKYSHSSGQQPLSQRFDE</sequence>
<evidence type="ECO:0000256" key="1">
    <source>
        <dbReference type="SAM" id="MobiDB-lite"/>
    </source>
</evidence>
<gene>
    <name evidence="3" type="ORF">OKA104_LOCUS48173</name>
</gene>
<evidence type="ECO:0000313" key="4">
    <source>
        <dbReference type="Proteomes" id="UP000663881"/>
    </source>
</evidence>
<dbReference type="AlphaFoldDB" id="A0A820K668"/>
<feature type="domain" description="PBZ-type" evidence="2">
    <location>
        <begin position="95"/>
        <end position="116"/>
    </location>
</feature>
<proteinExistence type="predicted"/>
<comment type="caution">
    <text evidence="3">The sequence shown here is derived from an EMBL/GenBank/DDBJ whole genome shotgun (WGS) entry which is preliminary data.</text>
</comment>